<dbReference type="Proteomes" id="UP001603857">
    <property type="component" value="Unassembled WGS sequence"/>
</dbReference>
<reference evidence="1 2" key="1">
    <citation type="submission" date="2024-08" db="EMBL/GenBank/DDBJ databases">
        <title>Insights into the chromosomal genome structure of Flemingia macrophylla.</title>
        <authorList>
            <person name="Ding Y."/>
            <person name="Zhao Y."/>
            <person name="Bi W."/>
            <person name="Wu M."/>
            <person name="Zhao G."/>
            <person name="Gong Y."/>
            <person name="Li W."/>
            <person name="Zhang P."/>
        </authorList>
    </citation>
    <scope>NUCLEOTIDE SEQUENCE [LARGE SCALE GENOMIC DNA]</scope>
    <source>
        <strain evidence="1">DYQJB</strain>
        <tissue evidence="1">Leaf</tissue>
    </source>
</reference>
<evidence type="ECO:0000313" key="1">
    <source>
        <dbReference type="EMBL" id="KAL2337168.1"/>
    </source>
</evidence>
<name>A0ABD1MMX8_9FABA</name>
<keyword evidence="2" id="KW-1185">Reference proteome</keyword>
<dbReference type="EMBL" id="JBGMDY010000004">
    <property type="protein sequence ID" value="KAL2337168.1"/>
    <property type="molecule type" value="Genomic_DNA"/>
</dbReference>
<gene>
    <name evidence="1" type="ORF">Fmac_011614</name>
</gene>
<dbReference type="AlphaFoldDB" id="A0ABD1MMX8"/>
<sequence length="63" mass="7161">MGYRSSSIRSSLRKHWQEIKDETTWILGSGNDINFWNEAWCMDESISDALGIPLEASLVNMVA</sequence>
<accession>A0ABD1MMX8</accession>
<proteinExistence type="predicted"/>
<evidence type="ECO:0000313" key="2">
    <source>
        <dbReference type="Proteomes" id="UP001603857"/>
    </source>
</evidence>
<protein>
    <submittedName>
        <fullName evidence="1">Uncharacterized protein</fullName>
    </submittedName>
</protein>
<comment type="caution">
    <text evidence="1">The sequence shown here is derived from an EMBL/GenBank/DDBJ whole genome shotgun (WGS) entry which is preliminary data.</text>
</comment>
<organism evidence="1 2">
    <name type="scientific">Flemingia macrophylla</name>
    <dbReference type="NCBI Taxonomy" id="520843"/>
    <lineage>
        <taxon>Eukaryota</taxon>
        <taxon>Viridiplantae</taxon>
        <taxon>Streptophyta</taxon>
        <taxon>Embryophyta</taxon>
        <taxon>Tracheophyta</taxon>
        <taxon>Spermatophyta</taxon>
        <taxon>Magnoliopsida</taxon>
        <taxon>eudicotyledons</taxon>
        <taxon>Gunneridae</taxon>
        <taxon>Pentapetalae</taxon>
        <taxon>rosids</taxon>
        <taxon>fabids</taxon>
        <taxon>Fabales</taxon>
        <taxon>Fabaceae</taxon>
        <taxon>Papilionoideae</taxon>
        <taxon>50 kb inversion clade</taxon>
        <taxon>NPAAA clade</taxon>
        <taxon>indigoferoid/millettioid clade</taxon>
        <taxon>Phaseoleae</taxon>
        <taxon>Flemingia</taxon>
    </lineage>
</organism>